<accession>I3YCJ6</accession>
<dbReference type="HOGENOM" id="CLU_2072088_0_0_6"/>
<proteinExistence type="predicted"/>
<dbReference type="EMBL" id="CP003154">
    <property type="protein sequence ID" value="AFL74714.1"/>
    <property type="molecule type" value="Genomic_DNA"/>
</dbReference>
<gene>
    <name evidence="1" type="ordered locus">Thivi_2796</name>
</gene>
<dbReference type="KEGG" id="tvi:Thivi_2796"/>
<organism evidence="1 2">
    <name type="scientific">Thiocystis violascens (strain ATCC 17096 / DSM 198 / 6111)</name>
    <name type="common">Chromatium violascens</name>
    <dbReference type="NCBI Taxonomy" id="765911"/>
    <lineage>
        <taxon>Bacteria</taxon>
        <taxon>Pseudomonadati</taxon>
        <taxon>Pseudomonadota</taxon>
        <taxon>Gammaproteobacteria</taxon>
        <taxon>Chromatiales</taxon>
        <taxon>Chromatiaceae</taxon>
        <taxon>Thiocystis</taxon>
    </lineage>
</organism>
<evidence type="ECO:0000313" key="2">
    <source>
        <dbReference type="Proteomes" id="UP000006062"/>
    </source>
</evidence>
<protein>
    <submittedName>
        <fullName evidence="1">Uncharacterized protein</fullName>
    </submittedName>
</protein>
<dbReference type="Proteomes" id="UP000006062">
    <property type="component" value="Chromosome"/>
</dbReference>
<evidence type="ECO:0000313" key="1">
    <source>
        <dbReference type="EMBL" id="AFL74714.1"/>
    </source>
</evidence>
<name>I3YCJ6_THIV6</name>
<sequence>MFRVSIPESNGVGHSGAMMVLHCKKQNSYQFRDPENHVLTDQRLVRDRMASTSRRSSGRLPWLLGFAKMKYVEGRLGDGEAFVIAYPYSMATEGDAGQFNGVAGFVSGIIASSSNTSI</sequence>
<reference evidence="1 2" key="1">
    <citation type="submission" date="2012-06" db="EMBL/GenBank/DDBJ databases">
        <title>Complete sequence of Thiocystis violascens DSM 198.</title>
        <authorList>
            <consortium name="US DOE Joint Genome Institute"/>
            <person name="Lucas S."/>
            <person name="Han J."/>
            <person name="Lapidus A."/>
            <person name="Cheng J.-F."/>
            <person name="Goodwin L."/>
            <person name="Pitluck S."/>
            <person name="Peters L."/>
            <person name="Ovchinnikova G."/>
            <person name="Teshima H."/>
            <person name="Detter J.C."/>
            <person name="Han C."/>
            <person name="Tapia R."/>
            <person name="Land M."/>
            <person name="Hauser L."/>
            <person name="Kyrpides N."/>
            <person name="Ivanova N."/>
            <person name="Pagani I."/>
            <person name="Vogl K."/>
            <person name="Liu Z."/>
            <person name="Frigaard N.-U."/>
            <person name="Bryant D."/>
            <person name="Woyke T."/>
        </authorList>
    </citation>
    <scope>NUCLEOTIDE SEQUENCE [LARGE SCALE GENOMIC DNA]</scope>
    <source>
        <strain evidence="2">ATCC 17096 / DSM 198 / 6111</strain>
    </source>
</reference>
<dbReference type="STRING" id="765911.Thivi_2796"/>
<keyword evidence="2" id="KW-1185">Reference proteome</keyword>
<dbReference type="AlphaFoldDB" id="I3YCJ6"/>